<evidence type="ECO:0000313" key="3">
    <source>
        <dbReference type="Proteomes" id="UP000243975"/>
    </source>
</evidence>
<sequence>MEKKKRSVVLRVFDWSREGDKADGSHRSTAFEQPGPSLQTSTVQSALPPIDGLKPIQVAAARGNRGAVEILFPLSSPVESVSDWSVDGIIEYMQSEVAKEQILLLLKTDFGLRGQQEQHEATDQQNENLPTVPSYVLLWLMLIPGVSITLSIWPSFSTVVLSSEVLVTPAELAFDRNSFVPRILFPVALLPLPVLPTKTRVLSPFKGAANSQSSSIELPPII</sequence>
<evidence type="ECO:0000256" key="1">
    <source>
        <dbReference type="SAM" id="MobiDB-lite"/>
    </source>
</evidence>
<dbReference type="Proteomes" id="UP000243975">
    <property type="component" value="Unassembled WGS sequence"/>
</dbReference>
<dbReference type="PANTHER" id="PTHR46224:SF6">
    <property type="entry name" value="ANKYRIN REPEAT FAMILY PROTEIN"/>
    <property type="match status" value="1"/>
</dbReference>
<dbReference type="PANTHER" id="PTHR46224">
    <property type="entry name" value="ANKYRIN REPEAT FAMILY PROTEIN"/>
    <property type="match status" value="1"/>
</dbReference>
<accession>A0A118JZ27</accession>
<name>A0A118JZ27_CYNCS</name>
<evidence type="ECO:0000313" key="2">
    <source>
        <dbReference type="EMBL" id="KVH99414.1"/>
    </source>
</evidence>
<dbReference type="EMBL" id="LEKV01003560">
    <property type="protein sequence ID" value="KVH99414.1"/>
    <property type="molecule type" value="Genomic_DNA"/>
</dbReference>
<dbReference type="Gramene" id="KVH99414">
    <property type="protein sequence ID" value="KVH99414"/>
    <property type="gene ID" value="Ccrd_022357"/>
</dbReference>
<dbReference type="AlphaFoldDB" id="A0A118JZ27"/>
<proteinExistence type="predicted"/>
<feature type="compositionally biased region" description="Polar residues" evidence="1">
    <location>
        <begin position="27"/>
        <end position="42"/>
    </location>
</feature>
<organism evidence="2 3">
    <name type="scientific">Cynara cardunculus var. scolymus</name>
    <name type="common">Globe artichoke</name>
    <name type="synonym">Cynara scolymus</name>
    <dbReference type="NCBI Taxonomy" id="59895"/>
    <lineage>
        <taxon>Eukaryota</taxon>
        <taxon>Viridiplantae</taxon>
        <taxon>Streptophyta</taxon>
        <taxon>Embryophyta</taxon>
        <taxon>Tracheophyta</taxon>
        <taxon>Spermatophyta</taxon>
        <taxon>Magnoliopsida</taxon>
        <taxon>eudicotyledons</taxon>
        <taxon>Gunneridae</taxon>
        <taxon>Pentapetalae</taxon>
        <taxon>asterids</taxon>
        <taxon>campanulids</taxon>
        <taxon>Asterales</taxon>
        <taxon>Asteraceae</taxon>
        <taxon>Carduoideae</taxon>
        <taxon>Cardueae</taxon>
        <taxon>Carduinae</taxon>
        <taxon>Cynara</taxon>
    </lineage>
</organism>
<dbReference type="InterPro" id="IPR051616">
    <property type="entry name" value="Cul2-RING_E3_ligase_SR"/>
</dbReference>
<feature type="region of interest" description="Disordered" evidence="1">
    <location>
        <begin position="20"/>
        <end position="42"/>
    </location>
</feature>
<dbReference type="STRING" id="59895.A0A118JZ27"/>
<gene>
    <name evidence="2" type="ORF">Ccrd_022357</name>
</gene>
<comment type="caution">
    <text evidence="2">The sequence shown here is derived from an EMBL/GenBank/DDBJ whole genome shotgun (WGS) entry which is preliminary data.</text>
</comment>
<protein>
    <submittedName>
        <fullName evidence="2">Uncharacterized protein</fullName>
    </submittedName>
</protein>
<keyword evidence="3" id="KW-1185">Reference proteome</keyword>
<reference evidence="2 3" key="1">
    <citation type="journal article" date="2016" name="Sci. Rep.">
        <title>The genome sequence of the outbreeding globe artichoke constructed de novo incorporating a phase-aware low-pass sequencing strategy of F1 progeny.</title>
        <authorList>
            <person name="Scaglione D."/>
            <person name="Reyes-Chin-Wo S."/>
            <person name="Acquadro A."/>
            <person name="Froenicke L."/>
            <person name="Portis E."/>
            <person name="Beitel C."/>
            <person name="Tirone M."/>
            <person name="Mauro R."/>
            <person name="Lo Monaco A."/>
            <person name="Mauromicale G."/>
            <person name="Faccioli P."/>
            <person name="Cattivelli L."/>
            <person name="Rieseberg L."/>
            <person name="Michelmore R."/>
            <person name="Lanteri S."/>
        </authorList>
    </citation>
    <scope>NUCLEOTIDE SEQUENCE [LARGE SCALE GENOMIC DNA]</scope>
    <source>
        <strain evidence="2">2C</strain>
    </source>
</reference>